<dbReference type="Proteomes" id="UP000654918">
    <property type="component" value="Unassembled WGS sequence"/>
</dbReference>
<comment type="caution">
    <text evidence="2">The sequence shown here is derived from an EMBL/GenBank/DDBJ whole genome shotgun (WGS) entry which is preliminary data.</text>
</comment>
<name>A0A8H6K8B7_9PEZI</name>
<evidence type="ECO:0000313" key="2">
    <source>
        <dbReference type="EMBL" id="KAF6826899.1"/>
    </source>
</evidence>
<protein>
    <submittedName>
        <fullName evidence="2">GNAT family</fullName>
    </submittedName>
</protein>
<gene>
    <name evidence="2" type="ORF">CPLU01_09379</name>
</gene>
<dbReference type="PROSITE" id="PS51186">
    <property type="entry name" value="GNAT"/>
    <property type="match status" value="1"/>
</dbReference>
<keyword evidence="3" id="KW-1185">Reference proteome</keyword>
<dbReference type="InterPro" id="IPR016181">
    <property type="entry name" value="Acyl_CoA_acyltransferase"/>
</dbReference>
<dbReference type="PANTHER" id="PTHR43415">
    <property type="entry name" value="SPERMIDINE N(1)-ACETYLTRANSFERASE"/>
    <property type="match status" value="1"/>
</dbReference>
<accession>A0A8H6K8B7</accession>
<dbReference type="Gene3D" id="3.40.630.30">
    <property type="match status" value="1"/>
</dbReference>
<dbReference type="PANTHER" id="PTHR43415:SF3">
    <property type="entry name" value="GNAT-FAMILY ACETYLTRANSFERASE"/>
    <property type="match status" value="1"/>
</dbReference>
<evidence type="ECO:0000259" key="1">
    <source>
        <dbReference type="PROSITE" id="PS51186"/>
    </source>
</evidence>
<organism evidence="2 3">
    <name type="scientific">Colletotrichum plurivorum</name>
    <dbReference type="NCBI Taxonomy" id="2175906"/>
    <lineage>
        <taxon>Eukaryota</taxon>
        <taxon>Fungi</taxon>
        <taxon>Dikarya</taxon>
        <taxon>Ascomycota</taxon>
        <taxon>Pezizomycotina</taxon>
        <taxon>Sordariomycetes</taxon>
        <taxon>Hypocreomycetidae</taxon>
        <taxon>Glomerellales</taxon>
        <taxon>Glomerellaceae</taxon>
        <taxon>Colletotrichum</taxon>
        <taxon>Colletotrichum orchidearum species complex</taxon>
    </lineage>
</organism>
<dbReference type="InterPro" id="IPR000182">
    <property type="entry name" value="GNAT_dom"/>
</dbReference>
<dbReference type="SUPFAM" id="SSF55729">
    <property type="entry name" value="Acyl-CoA N-acyltransferases (Nat)"/>
    <property type="match status" value="1"/>
</dbReference>
<dbReference type="Pfam" id="PF00583">
    <property type="entry name" value="Acetyltransf_1"/>
    <property type="match status" value="1"/>
</dbReference>
<dbReference type="GO" id="GO:0016747">
    <property type="term" value="F:acyltransferase activity, transferring groups other than amino-acyl groups"/>
    <property type="evidence" value="ECO:0007669"/>
    <property type="project" value="InterPro"/>
</dbReference>
<dbReference type="AlphaFoldDB" id="A0A8H6K8B7"/>
<evidence type="ECO:0000313" key="3">
    <source>
        <dbReference type="Proteomes" id="UP000654918"/>
    </source>
</evidence>
<dbReference type="CDD" id="cd04301">
    <property type="entry name" value="NAT_SF"/>
    <property type="match status" value="1"/>
</dbReference>
<dbReference type="EMBL" id="WIGO01000146">
    <property type="protein sequence ID" value="KAF6826899.1"/>
    <property type="molecule type" value="Genomic_DNA"/>
</dbReference>
<reference evidence="2" key="1">
    <citation type="journal article" date="2020" name="Phytopathology">
        <title>Genome Sequence Resources of Colletotrichum truncatum, C. plurivorum, C. musicola, and C. sojae: Four Species Pathogenic to Soybean (Glycine max).</title>
        <authorList>
            <person name="Rogerio F."/>
            <person name="Boufleur T.R."/>
            <person name="Ciampi-Guillardi M."/>
            <person name="Sukno S.A."/>
            <person name="Thon M.R."/>
            <person name="Massola Junior N.S."/>
            <person name="Baroncelli R."/>
        </authorList>
    </citation>
    <scope>NUCLEOTIDE SEQUENCE</scope>
    <source>
        <strain evidence="2">LFN00145</strain>
    </source>
</reference>
<feature type="domain" description="N-acetyltransferase" evidence="1">
    <location>
        <begin position="27"/>
        <end position="188"/>
    </location>
</feature>
<proteinExistence type="predicted"/>
<sequence>MGESLDNAFRSARLLYRAIEGTDDENIWFHEEIKNDPAGFGYGDSNVLRPQPRKRSDALLSDIQGSLLGVVICLPATDAASKPQPIGLVALNDEAGDSYRHHHRLAVLTISISPAHRNKGYGGEAINWAVDWAFKRANIHSVSLGCVDYNERGKHLYEKLGFVLEGRYRKSHFHERKWWDVLLYSMLEEEWEVLRGLEEK</sequence>